<dbReference type="Pfam" id="PF02618">
    <property type="entry name" value="YceG"/>
    <property type="match status" value="1"/>
</dbReference>
<keyword evidence="1" id="KW-1003">Cell membrane</keyword>
<keyword evidence="3" id="KW-1133">Transmembrane helix</keyword>
<keyword evidence="5 7" id="KW-0456">Lyase</keyword>
<dbReference type="CDD" id="cd08010">
    <property type="entry name" value="MltG_like"/>
    <property type="match status" value="1"/>
</dbReference>
<protein>
    <submittedName>
        <fullName evidence="7">Endolytic murein transglycosylase</fullName>
        <ecNumber evidence="7">4.2.2.-</ecNumber>
    </submittedName>
</protein>
<organism evidence="7">
    <name type="scientific">invertebrate metagenome</name>
    <dbReference type="NCBI Taxonomy" id="1711999"/>
    <lineage>
        <taxon>unclassified sequences</taxon>
        <taxon>metagenomes</taxon>
        <taxon>organismal metagenomes</taxon>
    </lineage>
</organism>
<dbReference type="GO" id="GO:0071555">
    <property type="term" value="P:cell wall organization"/>
    <property type="evidence" value="ECO:0007669"/>
    <property type="project" value="UniProtKB-KW"/>
</dbReference>
<dbReference type="EMBL" id="NSIT01000041">
    <property type="protein sequence ID" value="PJE79927.1"/>
    <property type="molecule type" value="Genomic_DNA"/>
</dbReference>
<dbReference type="GO" id="GO:0016829">
    <property type="term" value="F:lyase activity"/>
    <property type="evidence" value="ECO:0007669"/>
    <property type="project" value="UniProtKB-KW"/>
</dbReference>
<evidence type="ECO:0000256" key="1">
    <source>
        <dbReference type="ARBA" id="ARBA00022475"/>
    </source>
</evidence>
<evidence type="ECO:0000313" key="7">
    <source>
        <dbReference type="EMBL" id="PJE79927.1"/>
    </source>
</evidence>
<evidence type="ECO:0000256" key="2">
    <source>
        <dbReference type="ARBA" id="ARBA00022692"/>
    </source>
</evidence>
<proteinExistence type="inferred from homology"/>
<comment type="caution">
    <text evidence="7">The sequence shown here is derived from an EMBL/GenBank/DDBJ whole genome shotgun (WGS) entry which is preliminary data.</text>
</comment>
<evidence type="ECO:0000256" key="5">
    <source>
        <dbReference type="ARBA" id="ARBA00023239"/>
    </source>
</evidence>
<dbReference type="EC" id="4.2.2.-" evidence="7"/>
<sequence>MVKKIFLVIIIGLFFSALLAAVGMYTLHWYSEQPVNIMQEQDFTLEKGESLGSVARHLEKLQVISDARYFIVFVKIAGFSRDLHAGDYRITTDMSYGELLAMFVQGQVRYYSVTLVEGTTFYEALDLLNQQAKLSHPLQEEELTRFLQGLPVSGHPEGLFYPDTYYFHAGATVSSVLQRAYDRLQRVLNEEWAKKVEDLPLTSSYEALILASLIEKETGAAFERPDISGVFIRRLKQRMKLQSDPTVIYGMGALYDGQLNRRMLREKTPYNTYVIRGLPPTPIALVGREAIHAALHPAEGKSLYFVAKGDGTHYFSNSLVEHNRAVRKYQVMQRRSDYRSTVEPDK</sequence>
<evidence type="ECO:0000256" key="3">
    <source>
        <dbReference type="ARBA" id="ARBA00022989"/>
    </source>
</evidence>
<dbReference type="Gene3D" id="3.30.160.60">
    <property type="entry name" value="Classic Zinc Finger"/>
    <property type="match status" value="1"/>
</dbReference>
<gene>
    <name evidence="7" type="primary">mltG</name>
    <name evidence="7" type="ORF">CI610_01096</name>
</gene>
<keyword evidence="2" id="KW-0812">Transmembrane</keyword>
<keyword evidence="6" id="KW-0961">Cell wall biogenesis/degradation</keyword>
<evidence type="ECO:0000256" key="6">
    <source>
        <dbReference type="ARBA" id="ARBA00023316"/>
    </source>
</evidence>
<dbReference type="InterPro" id="IPR003770">
    <property type="entry name" value="MLTG-like"/>
</dbReference>
<keyword evidence="4" id="KW-0472">Membrane</keyword>
<accession>A0A2H9T9Q3</accession>
<dbReference type="PANTHER" id="PTHR30518:SF2">
    <property type="entry name" value="ENDOLYTIC MUREIN TRANSGLYCOSYLASE"/>
    <property type="match status" value="1"/>
</dbReference>
<dbReference type="AlphaFoldDB" id="A0A2H9T9Q3"/>
<name>A0A2H9T9Q3_9ZZZZ</name>
<dbReference type="NCBIfam" id="TIGR00247">
    <property type="entry name" value="endolytic transglycosylase MltG"/>
    <property type="match status" value="1"/>
</dbReference>
<evidence type="ECO:0000256" key="4">
    <source>
        <dbReference type="ARBA" id="ARBA00023136"/>
    </source>
</evidence>
<dbReference type="PANTHER" id="PTHR30518">
    <property type="entry name" value="ENDOLYTIC MUREIN TRANSGLYCOSYLASE"/>
    <property type="match status" value="1"/>
</dbReference>
<reference evidence="7" key="1">
    <citation type="journal article" date="2017" name="Appl. Environ. Microbiol.">
        <title>Molecular characterization of an Endozoicomonas-like organism causing infection in king scallop Pecten maximus L.</title>
        <authorList>
            <person name="Cano I."/>
            <person name="van Aerle R."/>
            <person name="Ross S."/>
            <person name="Verner-Jeffreys D.W."/>
            <person name="Paley R.K."/>
            <person name="Rimmer G."/>
            <person name="Ryder D."/>
            <person name="Hooper P."/>
            <person name="Stone D."/>
            <person name="Feist S.W."/>
        </authorList>
    </citation>
    <scope>NUCLEOTIDE SEQUENCE</scope>
</reference>
<dbReference type="Gene3D" id="3.30.1490.480">
    <property type="entry name" value="Endolytic murein transglycosylase"/>
    <property type="match status" value="1"/>
</dbReference>
<dbReference type="HAMAP" id="MF_02065">
    <property type="entry name" value="MltG"/>
    <property type="match status" value="1"/>
</dbReference>